<dbReference type="PANTHER" id="PTHR23054">
    <property type="entry name" value="TERNARY COMPLEX FACTOR MIP1, LEUCINE-ZIPPER-RELATED"/>
    <property type="match status" value="1"/>
</dbReference>
<feature type="compositionally biased region" description="Low complexity" evidence="1">
    <location>
        <begin position="250"/>
        <end position="265"/>
    </location>
</feature>
<dbReference type="EMBL" id="JACMSC010000007">
    <property type="protein sequence ID" value="KAG6514731.1"/>
    <property type="molecule type" value="Genomic_DNA"/>
</dbReference>
<feature type="domain" description="DUF547" evidence="2">
    <location>
        <begin position="341"/>
        <end position="475"/>
    </location>
</feature>
<evidence type="ECO:0000256" key="1">
    <source>
        <dbReference type="SAM" id="MobiDB-lite"/>
    </source>
</evidence>
<feature type="domain" description="Ternary complex factor MIP1 leucine-zipper" evidence="3">
    <location>
        <begin position="12"/>
        <end position="90"/>
    </location>
</feature>
<evidence type="ECO:0000313" key="5">
    <source>
        <dbReference type="Proteomes" id="UP000734854"/>
    </source>
</evidence>
<accession>A0A8J5H196</accession>
<evidence type="ECO:0008006" key="6">
    <source>
        <dbReference type="Google" id="ProtNLM"/>
    </source>
</evidence>
<reference evidence="4 5" key="1">
    <citation type="submission" date="2020-08" db="EMBL/GenBank/DDBJ databases">
        <title>Plant Genome Project.</title>
        <authorList>
            <person name="Zhang R.-G."/>
        </authorList>
    </citation>
    <scope>NUCLEOTIDE SEQUENCE [LARGE SCALE GENOMIC DNA]</scope>
    <source>
        <tissue evidence="4">Rhizome</tissue>
    </source>
</reference>
<keyword evidence="5" id="KW-1185">Reference proteome</keyword>
<organism evidence="4 5">
    <name type="scientific">Zingiber officinale</name>
    <name type="common">Ginger</name>
    <name type="synonym">Amomum zingiber</name>
    <dbReference type="NCBI Taxonomy" id="94328"/>
    <lineage>
        <taxon>Eukaryota</taxon>
        <taxon>Viridiplantae</taxon>
        <taxon>Streptophyta</taxon>
        <taxon>Embryophyta</taxon>
        <taxon>Tracheophyta</taxon>
        <taxon>Spermatophyta</taxon>
        <taxon>Magnoliopsida</taxon>
        <taxon>Liliopsida</taxon>
        <taxon>Zingiberales</taxon>
        <taxon>Zingiberaceae</taxon>
        <taxon>Zingiber</taxon>
    </lineage>
</organism>
<protein>
    <recommendedName>
        <fullName evidence="6">Ternary complex factor MIP1</fullName>
    </recommendedName>
</protein>
<gene>
    <name evidence="4" type="ORF">ZIOFF_025101</name>
</gene>
<sequence>MKKRPSLKYMMESSLKTEVQQLEKCLKDQFAVRRALEKALRRNSSSIDESSISYIPKPTKELIMDIAMLELEVVHLERYLLSLYRRAFEEQAPNVPILAVEDEIGQPLVPQSAPFTEVASHDLSFRVAASAAQSGDIKPLRNSSNYLPSEACSVRGQEKNSCRIRRSHSSIVQHTVCSAKGIPCAKNLPLSFFDHEQIINSGVTSLAEHLGTTIAHHIPETPNRLSEDMVRLMCAIYCKLKDHHGRRGISSSPTSSFSSSSSFSPRYTGESRSPCHKRDAMIDAWFGNSRCSERWKELSGPYNMMVEVFSFCKASRKCNDIEEMLQKYKLLVQRIETVDLRRMSNEEKIAFWINIHNSMMMHLYLEHGVPGSNMKKASLVTKNMYSVGGRMVNADIIQCFLLGCRMHPPEQWLRTLLSSRVKIKDSDEWKAYAIESPEPLIRFALCSGSHSDPAVRVYNSKRLFQLLQAAKVEYIHATVTIGKGRKLLVPKILEYFCRDSNLSTRELVEMIKCHFPENLRFMVNACQGSSSQKFIEWVPHNSTFRYLLPRDLGNLKSH</sequence>
<evidence type="ECO:0000259" key="2">
    <source>
        <dbReference type="Pfam" id="PF04784"/>
    </source>
</evidence>
<dbReference type="InterPro" id="IPR006869">
    <property type="entry name" value="DUF547"/>
</dbReference>
<dbReference type="AlphaFoldDB" id="A0A8J5H196"/>
<evidence type="ECO:0000313" key="4">
    <source>
        <dbReference type="EMBL" id="KAG6514731.1"/>
    </source>
</evidence>
<dbReference type="OrthoDB" id="418495at2759"/>
<dbReference type="InterPro" id="IPR025757">
    <property type="entry name" value="MIP1_Leuzipper"/>
</dbReference>
<dbReference type="Pfam" id="PF04784">
    <property type="entry name" value="DUF547"/>
    <property type="match status" value="1"/>
</dbReference>
<evidence type="ECO:0000259" key="3">
    <source>
        <dbReference type="Pfam" id="PF14389"/>
    </source>
</evidence>
<dbReference type="PANTHER" id="PTHR23054:SF18">
    <property type="entry name" value="TERNARY COMPLEX FACTOR MIP1, LEUCINE-ZIPPER"/>
    <property type="match status" value="1"/>
</dbReference>
<comment type="caution">
    <text evidence="4">The sequence shown here is derived from an EMBL/GenBank/DDBJ whole genome shotgun (WGS) entry which is preliminary data.</text>
</comment>
<name>A0A8J5H196_ZINOF</name>
<dbReference type="Proteomes" id="UP000734854">
    <property type="component" value="Unassembled WGS sequence"/>
</dbReference>
<proteinExistence type="predicted"/>
<dbReference type="Pfam" id="PF14389">
    <property type="entry name" value="Lzipper-MIP1"/>
    <property type="match status" value="1"/>
</dbReference>
<feature type="region of interest" description="Disordered" evidence="1">
    <location>
        <begin position="245"/>
        <end position="274"/>
    </location>
</feature>